<evidence type="ECO:0000256" key="6">
    <source>
        <dbReference type="SAM" id="Phobius"/>
    </source>
</evidence>
<comment type="subcellular location">
    <subcellularLocation>
        <location evidence="1">Membrane</location>
        <topology evidence="1">Multi-pass membrane protein</topology>
    </subcellularLocation>
</comment>
<comment type="caution">
    <text evidence="7">The sequence shown here is derived from an EMBL/GenBank/DDBJ whole genome shotgun (WGS) entry which is preliminary data.</text>
</comment>
<keyword evidence="4 6" id="KW-0472">Membrane</keyword>
<proteinExistence type="predicted"/>
<accession>A0AAE3K7I9</accession>
<feature type="transmembrane region" description="Helical" evidence="6">
    <location>
        <begin position="79"/>
        <end position="111"/>
    </location>
</feature>
<evidence type="ECO:0000256" key="2">
    <source>
        <dbReference type="ARBA" id="ARBA00022692"/>
    </source>
</evidence>
<reference evidence="7 8" key="1">
    <citation type="journal article" date="2022" name="Syst. Appl. Microbiol.">
        <title>Natronocalculus amylovorans gen. nov., sp. nov., and Natranaeroarchaeum aerophilus sp. nov., dominant culturable amylolytic natronoarchaea from hypersaline soda lakes in southwestern Siberia.</title>
        <authorList>
            <person name="Sorokin D.Y."/>
            <person name="Elcheninov A.G."/>
            <person name="Khizhniak T.V."/>
            <person name="Koenen M."/>
            <person name="Bale N.J."/>
            <person name="Damste J.S.S."/>
            <person name="Kublanov I.V."/>
        </authorList>
    </citation>
    <scope>NUCLEOTIDE SEQUENCE [LARGE SCALE GENOMIC DNA]</scope>
    <source>
        <strain evidence="7 8">AArc-St1-1</strain>
    </source>
</reference>
<dbReference type="AlphaFoldDB" id="A0AAE3K7I9"/>
<evidence type="ECO:0000256" key="4">
    <source>
        <dbReference type="ARBA" id="ARBA00023136"/>
    </source>
</evidence>
<keyword evidence="3 6" id="KW-1133">Transmembrane helix</keyword>
<evidence type="ECO:0000256" key="5">
    <source>
        <dbReference type="SAM" id="MobiDB-lite"/>
    </source>
</evidence>
<organism evidence="7 8">
    <name type="scientific">Natranaeroarchaeum aerophilus</name>
    <dbReference type="NCBI Taxonomy" id="2917711"/>
    <lineage>
        <taxon>Archaea</taxon>
        <taxon>Methanobacteriati</taxon>
        <taxon>Methanobacteriota</taxon>
        <taxon>Stenosarchaea group</taxon>
        <taxon>Halobacteria</taxon>
        <taxon>Halobacteriales</taxon>
        <taxon>Natronoarchaeaceae</taxon>
        <taxon>Natranaeroarchaeum</taxon>
    </lineage>
</organism>
<dbReference type="RefSeq" id="WP_250596706.1">
    <property type="nucleotide sequence ID" value="NZ_JAKRVY010000004.1"/>
</dbReference>
<dbReference type="InterPro" id="IPR019109">
    <property type="entry name" value="MamF_MmsF"/>
</dbReference>
<keyword evidence="8" id="KW-1185">Reference proteome</keyword>
<gene>
    <name evidence="7" type="ORF">AArcSt11_09870</name>
</gene>
<dbReference type="Proteomes" id="UP001202674">
    <property type="component" value="Unassembled WGS sequence"/>
</dbReference>
<feature type="transmembrane region" description="Helical" evidence="6">
    <location>
        <begin position="31"/>
        <end position="59"/>
    </location>
</feature>
<name>A0AAE3K7I9_9EURY</name>
<evidence type="ECO:0000256" key="3">
    <source>
        <dbReference type="ARBA" id="ARBA00022989"/>
    </source>
</evidence>
<feature type="region of interest" description="Disordered" evidence="5">
    <location>
        <begin position="1"/>
        <end position="20"/>
    </location>
</feature>
<evidence type="ECO:0000256" key="1">
    <source>
        <dbReference type="ARBA" id="ARBA00004141"/>
    </source>
</evidence>
<evidence type="ECO:0000313" key="8">
    <source>
        <dbReference type="Proteomes" id="UP001202674"/>
    </source>
</evidence>
<sequence length="135" mass="14672">MSSGPDSIDGPDDTTGDEAFRHDVSGEERTWGVVVHAVAFIGFFIPLGNILGPLVVWAIKKDEGPFVDENGKQAVNFQITWTLLLIGAALSILLLVGLVLFPVLMIAYFILIIIAIIQASNDQVYEYPLTLDLVS</sequence>
<dbReference type="Pfam" id="PF09685">
    <property type="entry name" value="MamF_MmsF"/>
    <property type="match status" value="1"/>
</dbReference>
<keyword evidence="2 6" id="KW-0812">Transmembrane</keyword>
<dbReference type="EMBL" id="JAKRVY010000004">
    <property type="protein sequence ID" value="MCL9813959.1"/>
    <property type="molecule type" value="Genomic_DNA"/>
</dbReference>
<evidence type="ECO:0000313" key="7">
    <source>
        <dbReference type="EMBL" id="MCL9813959.1"/>
    </source>
</evidence>
<protein>
    <submittedName>
        <fullName evidence="7">DUF4870 domain-containing protein</fullName>
    </submittedName>
</protein>